<dbReference type="PANTHER" id="PTHR23206">
    <property type="entry name" value="MASK PROTEIN"/>
    <property type="match status" value="1"/>
</dbReference>
<feature type="repeat" description="ANK" evidence="4">
    <location>
        <begin position="1193"/>
        <end position="1225"/>
    </location>
</feature>
<organism evidence="8 9">
    <name type="scientific">Diploscapter pachys</name>
    <dbReference type="NCBI Taxonomy" id="2018661"/>
    <lineage>
        <taxon>Eukaryota</taxon>
        <taxon>Metazoa</taxon>
        <taxon>Ecdysozoa</taxon>
        <taxon>Nematoda</taxon>
        <taxon>Chromadorea</taxon>
        <taxon>Rhabditida</taxon>
        <taxon>Rhabditina</taxon>
        <taxon>Rhabditomorpha</taxon>
        <taxon>Rhabditoidea</taxon>
        <taxon>Rhabditidae</taxon>
        <taxon>Diploscapter</taxon>
    </lineage>
</organism>
<dbReference type="InterPro" id="IPR009019">
    <property type="entry name" value="KH_sf_prok-type"/>
</dbReference>
<dbReference type="EMBL" id="LIAE01010700">
    <property type="protein sequence ID" value="PAV56440.1"/>
    <property type="molecule type" value="Genomic_DNA"/>
</dbReference>
<feature type="repeat" description="ANK" evidence="4">
    <location>
        <begin position="1159"/>
        <end position="1191"/>
    </location>
</feature>
<feature type="compositionally biased region" description="Low complexity" evidence="6">
    <location>
        <begin position="492"/>
        <end position="515"/>
    </location>
</feature>
<evidence type="ECO:0000256" key="3">
    <source>
        <dbReference type="ARBA" id="ARBA00023054"/>
    </source>
</evidence>
<sequence length="1735" mass="187048">MRYAMAYAEAAPDAAASMINACGGSAKMPSTTPGEEPSASECNRLALQFINTCLRTANSSSCSPSPNLADTMDQALETLQDCITPPSSITSQLSGSGQPKVTVEMAAAALGAFISAAMRRSVTRNIESCMTAASEPSGPMIGGSDSDTASAVAKLLLQAGAPVSLNTESYENPLTLASVGGHHSLVQLLLDWGAYIEEPNDEGYTPLMESAREGHLEVVKVLLTRGANVNAQTEDTGETAASVAACGGFTEVLKALVEAGANLELGSNTPLMEAAQEGHLETVNYILEYCNKNKDKINAETFAAHRDSSFLLACDNGHLDICQVLVNAGASVDVEMDGRTALMRASKQGYTEIVRYLIQKGADVNYRSSNQDATALLLACAEGFKDIVRILMEYGADPTIELKDGVTCVLEASRVGRNDILEILFDYNGSATAAANAAREAKRNEQKQKEGEEATGGMNQSGLAALGSLTSTKIIAAKIDKTAAARRKKTSHSGSTTSTSPLITPPSSTTSSIKNISSSAASAAFDEIVNKMNHHYATTGKHYTEQSVFQALATILQKNHGSSLPIPTGNSSTDKKHSNEVDLNDYNRVCEAFEKMRHDMTLKSIKATSAELKKQTTYTDDVELDALIHMDSIIREMVAHAGQGYPYDHSYAVICLAIPPKKGSAYPNLVPVPSTKDFKEASKGGKISKRLHNWAECVRRCWLAMHHQLIAQPNITGVDSTVHQHWQQQLHQTPADCEFRYGPPVVTVPLESLPLSEEAVKLAVTHLIHNEGSAGLIHTRRNMLCEHDSGGSARARPLLPSICHKDIGMSYRDPISSSDVSTKRGTAKDFSYHTQLQFHLSSAAGSSHFAYPATASLVKMAVEKMKKSSTIKNKTFPKDKAAGKKVLDELTANIHPDQKAVLLDKMAKMISCDITCAGSPVDRKLHEMYLDLCDEQARESLDATYNLNAANALSMLAEAHGKSTCPHDHPFCCGTNPPDLAQLYANLSSRDSSATSLRRTHSEGDGDMKSGKRQIGVNKATESSNETPLSAAATNGHLETVQMLISKGASLEHRDKKGFTPLILAATGGHVAVVDVLLKAGAQLEAQSERTKDTALSLACSGGRKEVVELLLKAGANKEHRNVSDYTPLSLAASGGYVDIILMLLNAGAEINSRTGSKLGISPLMLSSMNGHKEATRVLLENGSDINAQIETNRNTALTLACFQGRTEVVRLLLSYGANVEHRAKTGLTPMMEAANGNYDAVGELLLQYHADPNAAPVPSSKDTALTIAADKGHFRFVSLLLRHGANIDARNKKGCTALWLACHGGHLETVRELVQHGADVDAQDNRKCTPLMIAYKKGMIDVVKYMVEHVKQFPSDQELDRYIQTIVDKAGDLRQSCEDCKQIIMQAKTAQAEEANRAAADLLALLDKEEEEMRSKKEAKQRKKEKKREKKAAGKKTEGIESATAAKEEEVEETVPEPPPQVESKKEQKVEAGARQKKEEEVEMPSEDESEKLLLKTSPKAADAKVQQSEDRVPTMIEHDKSALSQPVAPQQSRQEDHGQNGQNRQRRGKAAAGNRRGDRKKEAGGQYDDANGMNAAQIEQHPGRLHVHLPTGRTSAGQLSAGSGRSSAMSPQQSDEWQKAQKKRGATKKQPTPQSSIDKPTSAEENGWKDVEAPKSRKSREVANANALSDAKESQQRSARRKMSSLLVSSSVIARVIGRSGININAIREATGASIEVNILVLELVNLGKRTHE</sequence>
<dbReference type="Gene3D" id="3.30.1370.10">
    <property type="entry name" value="K Homology domain, type 1"/>
    <property type="match status" value="1"/>
</dbReference>
<feature type="domain" description="K Homology" evidence="7">
    <location>
        <begin position="1688"/>
        <end position="1719"/>
    </location>
</feature>
<evidence type="ECO:0000313" key="9">
    <source>
        <dbReference type="Proteomes" id="UP000218231"/>
    </source>
</evidence>
<feature type="repeat" description="ANK" evidence="4">
    <location>
        <begin position="1294"/>
        <end position="1326"/>
    </location>
</feature>
<dbReference type="Pfam" id="PF00013">
    <property type="entry name" value="KH_1"/>
    <property type="match status" value="1"/>
</dbReference>
<dbReference type="SMART" id="SM00248">
    <property type="entry name" value="ANK"/>
    <property type="match status" value="18"/>
</dbReference>
<keyword evidence="1" id="KW-0677">Repeat</keyword>
<dbReference type="SUPFAM" id="SSF54814">
    <property type="entry name" value="Prokaryotic type KH domain (KH-domain type II)"/>
    <property type="match status" value="1"/>
</dbReference>
<feature type="compositionally biased region" description="Polar residues" evidence="6">
    <location>
        <begin position="1594"/>
        <end position="1617"/>
    </location>
</feature>
<dbReference type="InterPro" id="IPR051631">
    <property type="entry name" value="Ankyrin-KH/SAM_domain"/>
</dbReference>
<dbReference type="PROSITE" id="PS50297">
    <property type="entry name" value="ANK_REP_REGION"/>
    <property type="match status" value="11"/>
</dbReference>
<dbReference type="Proteomes" id="UP000218231">
    <property type="component" value="Unassembled WGS sequence"/>
</dbReference>
<feature type="repeat" description="ANK" evidence="4">
    <location>
        <begin position="202"/>
        <end position="234"/>
    </location>
</feature>
<accession>A0A2A2J3R3</accession>
<feature type="compositionally biased region" description="Basic and acidic residues" evidence="6">
    <location>
        <begin position="439"/>
        <end position="452"/>
    </location>
</feature>
<keyword evidence="2 4" id="KW-0040">ANK repeat</keyword>
<feature type="region of interest" description="Disordered" evidence="6">
    <location>
        <begin position="436"/>
        <end position="462"/>
    </location>
</feature>
<feature type="repeat" description="ANK" evidence="4">
    <location>
        <begin position="337"/>
        <end position="369"/>
    </location>
</feature>
<feature type="region of interest" description="Disordered" evidence="6">
    <location>
        <begin position="991"/>
        <end position="1029"/>
    </location>
</feature>
<feature type="compositionally biased region" description="Acidic residues" evidence="6">
    <location>
        <begin position="1482"/>
        <end position="1491"/>
    </location>
</feature>
<evidence type="ECO:0000256" key="2">
    <source>
        <dbReference type="ARBA" id="ARBA00023043"/>
    </source>
</evidence>
<dbReference type="GO" id="GO:0003723">
    <property type="term" value="F:RNA binding"/>
    <property type="evidence" value="ECO:0007669"/>
    <property type="project" value="UniProtKB-UniRule"/>
</dbReference>
<feature type="repeat" description="ANK" evidence="4">
    <location>
        <begin position="371"/>
        <end position="403"/>
    </location>
</feature>
<feature type="repeat" description="ANK" evidence="4">
    <location>
        <begin position="1261"/>
        <end position="1293"/>
    </location>
</feature>
<feature type="repeat" description="ANK" evidence="4">
    <location>
        <begin position="1091"/>
        <end position="1123"/>
    </location>
</feature>
<evidence type="ECO:0000259" key="7">
    <source>
        <dbReference type="Pfam" id="PF00013"/>
    </source>
</evidence>
<feature type="compositionally biased region" description="Basic residues" evidence="6">
    <location>
        <begin position="1420"/>
        <end position="1431"/>
    </location>
</feature>
<dbReference type="GO" id="GO:0045087">
    <property type="term" value="P:innate immune response"/>
    <property type="evidence" value="ECO:0007669"/>
    <property type="project" value="TreeGrafter"/>
</dbReference>
<evidence type="ECO:0000256" key="6">
    <source>
        <dbReference type="SAM" id="MobiDB-lite"/>
    </source>
</evidence>
<dbReference type="Pfam" id="PF00023">
    <property type="entry name" value="Ank"/>
    <property type="match status" value="3"/>
</dbReference>
<dbReference type="SUPFAM" id="SSF48403">
    <property type="entry name" value="Ankyrin repeat"/>
    <property type="match status" value="2"/>
</dbReference>
<feature type="compositionally biased region" description="Polar residues" evidence="6">
    <location>
        <begin position="1631"/>
        <end position="1641"/>
    </location>
</feature>
<dbReference type="InterPro" id="IPR036770">
    <property type="entry name" value="Ankyrin_rpt-contain_sf"/>
</dbReference>
<protein>
    <recommendedName>
        <fullName evidence="7">K Homology domain-containing protein</fullName>
    </recommendedName>
</protein>
<dbReference type="PROSITE" id="PS50088">
    <property type="entry name" value="ANK_REPEAT"/>
    <property type="match status" value="13"/>
</dbReference>
<dbReference type="Pfam" id="PF12796">
    <property type="entry name" value="Ank_2"/>
    <property type="match status" value="6"/>
</dbReference>
<feature type="compositionally biased region" description="Basic and acidic residues" evidence="6">
    <location>
        <begin position="1648"/>
        <end position="1663"/>
    </location>
</feature>
<evidence type="ECO:0000256" key="5">
    <source>
        <dbReference type="PROSITE-ProRule" id="PRU00117"/>
    </source>
</evidence>
<comment type="caution">
    <text evidence="8">The sequence shown here is derived from an EMBL/GenBank/DDBJ whole genome shotgun (WGS) entry which is preliminary data.</text>
</comment>
<feature type="compositionally biased region" description="Polar residues" evidence="6">
    <location>
        <begin position="1524"/>
        <end position="1534"/>
    </location>
</feature>
<feature type="region of interest" description="Disordered" evidence="6">
    <location>
        <begin position="1411"/>
        <end position="1686"/>
    </location>
</feature>
<feature type="compositionally biased region" description="Basic and acidic residues" evidence="6">
    <location>
        <begin position="1509"/>
        <end position="1523"/>
    </location>
</feature>
<dbReference type="STRING" id="2018661.A0A2A2J3R3"/>
<feature type="repeat" description="ANK" evidence="4">
    <location>
        <begin position="169"/>
        <end position="201"/>
    </location>
</feature>
<evidence type="ECO:0000313" key="8">
    <source>
        <dbReference type="EMBL" id="PAV56440.1"/>
    </source>
</evidence>
<dbReference type="PRINTS" id="PR01415">
    <property type="entry name" value="ANKYRIN"/>
</dbReference>
<dbReference type="OrthoDB" id="20872at2759"/>
<dbReference type="FunFam" id="1.25.40.20:FF:000041">
    <property type="entry name" value="ankyrin repeat and KH domain-containing protein 1 isoform X1"/>
    <property type="match status" value="1"/>
</dbReference>
<gene>
    <name evidence="8" type="ORF">WR25_06769</name>
</gene>
<name>A0A2A2J3R3_9BILA</name>
<feature type="region of interest" description="Disordered" evidence="6">
    <location>
        <begin position="485"/>
        <end position="515"/>
    </location>
</feature>
<dbReference type="InterPro" id="IPR036612">
    <property type="entry name" value="KH_dom_type_1_sf"/>
</dbReference>
<dbReference type="PANTHER" id="PTHR23206:SF8">
    <property type="entry name" value="ANKYRIN REPEAT AND KH DOMAIN-CONTAINING 1"/>
    <property type="match status" value="1"/>
</dbReference>
<proteinExistence type="predicted"/>
<dbReference type="GO" id="GO:0005737">
    <property type="term" value="C:cytoplasm"/>
    <property type="evidence" value="ECO:0007669"/>
    <property type="project" value="TreeGrafter"/>
</dbReference>
<feature type="repeat" description="ANK" evidence="4">
    <location>
        <begin position="1057"/>
        <end position="1089"/>
    </location>
</feature>
<evidence type="ECO:0000256" key="4">
    <source>
        <dbReference type="PROSITE-ProRule" id="PRU00023"/>
    </source>
</evidence>
<feature type="repeat" description="ANK" evidence="4">
    <location>
        <begin position="1124"/>
        <end position="1156"/>
    </location>
</feature>
<keyword evidence="9" id="KW-1185">Reference proteome</keyword>
<feature type="compositionally biased region" description="Basic and acidic residues" evidence="6">
    <location>
        <begin position="1000"/>
        <end position="1010"/>
    </location>
</feature>
<reference evidence="8 9" key="1">
    <citation type="journal article" date="2017" name="Curr. Biol.">
        <title>Genome architecture and evolution of a unichromosomal asexual nematode.</title>
        <authorList>
            <person name="Fradin H."/>
            <person name="Zegar C."/>
            <person name="Gutwein M."/>
            <person name="Lucas J."/>
            <person name="Kovtun M."/>
            <person name="Corcoran D."/>
            <person name="Baugh L.R."/>
            <person name="Kiontke K."/>
            <person name="Gunsalus K."/>
            <person name="Fitch D.H."/>
            <person name="Piano F."/>
        </authorList>
    </citation>
    <scope>NUCLEOTIDE SEQUENCE [LARGE SCALE GENOMIC DNA]</scope>
    <source>
        <strain evidence="8">PF1309</strain>
    </source>
</reference>
<feature type="repeat" description="ANK" evidence="4">
    <location>
        <begin position="236"/>
        <end position="268"/>
    </location>
</feature>
<feature type="repeat" description="ANK" evidence="4">
    <location>
        <begin position="1024"/>
        <end position="1056"/>
    </location>
</feature>
<dbReference type="PROSITE" id="PS50084">
    <property type="entry name" value="KH_TYPE_1"/>
    <property type="match status" value="1"/>
</dbReference>
<dbReference type="InterPro" id="IPR002110">
    <property type="entry name" value="Ankyrin_rpt"/>
</dbReference>
<dbReference type="InterPro" id="IPR004088">
    <property type="entry name" value="KH_dom_type_1"/>
</dbReference>
<evidence type="ECO:0000256" key="1">
    <source>
        <dbReference type="ARBA" id="ARBA00022737"/>
    </source>
</evidence>
<keyword evidence="3" id="KW-0175">Coiled coil</keyword>
<dbReference type="Gene3D" id="1.25.40.20">
    <property type="entry name" value="Ankyrin repeat-containing domain"/>
    <property type="match status" value="6"/>
</dbReference>
<keyword evidence="5" id="KW-0694">RNA-binding</keyword>
<feature type="compositionally biased region" description="Basic and acidic residues" evidence="6">
    <location>
        <begin position="1464"/>
        <end position="1481"/>
    </location>
</feature>